<gene>
    <name evidence="3" type="ORF">HYPSUDRAFT_53361</name>
</gene>
<feature type="chain" id="PRO_5002246412" evidence="2">
    <location>
        <begin position="24"/>
        <end position="216"/>
    </location>
</feature>
<protein>
    <submittedName>
        <fullName evidence="3">Uncharacterized protein</fullName>
    </submittedName>
</protein>
<dbReference type="Proteomes" id="UP000054270">
    <property type="component" value="Unassembled WGS sequence"/>
</dbReference>
<evidence type="ECO:0000256" key="1">
    <source>
        <dbReference type="SAM" id="MobiDB-lite"/>
    </source>
</evidence>
<evidence type="ECO:0000313" key="4">
    <source>
        <dbReference type="Proteomes" id="UP000054270"/>
    </source>
</evidence>
<reference evidence="4" key="1">
    <citation type="submission" date="2014-04" db="EMBL/GenBank/DDBJ databases">
        <title>Evolutionary Origins and Diversification of the Mycorrhizal Mutualists.</title>
        <authorList>
            <consortium name="DOE Joint Genome Institute"/>
            <consortium name="Mycorrhizal Genomics Consortium"/>
            <person name="Kohler A."/>
            <person name="Kuo A."/>
            <person name="Nagy L.G."/>
            <person name="Floudas D."/>
            <person name="Copeland A."/>
            <person name="Barry K.W."/>
            <person name="Cichocki N."/>
            <person name="Veneault-Fourrey C."/>
            <person name="LaButti K."/>
            <person name="Lindquist E.A."/>
            <person name="Lipzen A."/>
            <person name="Lundell T."/>
            <person name="Morin E."/>
            <person name="Murat C."/>
            <person name="Riley R."/>
            <person name="Ohm R."/>
            <person name="Sun H."/>
            <person name="Tunlid A."/>
            <person name="Henrissat B."/>
            <person name="Grigoriev I.V."/>
            <person name="Hibbett D.S."/>
            <person name="Martin F."/>
        </authorList>
    </citation>
    <scope>NUCLEOTIDE SEQUENCE [LARGE SCALE GENOMIC DNA]</scope>
    <source>
        <strain evidence="4">FD-334 SS-4</strain>
    </source>
</reference>
<feature type="compositionally biased region" description="Low complexity" evidence="1">
    <location>
        <begin position="166"/>
        <end position="181"/>
    </location>
</feature>
<keyword evidence="4" id="KW-1185">Reference proteome</keyword>
<evidence type="ECO:0000256" key="2">
    <source>
        <dbReference type="SAM" id="SignalP"/>
    </source>
</evidence>
<proteinExistence type="predicted"/>
<name>A0A0D2LCX9_HYPSF</name>
<keyword evidence="2" id="KW-0732">Signal</keyword>
<evidence type="ECO:0000313" key="3">
    <source>
        <dbReference type="EMBL" id="KJA25167.1"/>
    </source>
</evidence>
<dbReference type="EMBL" id="KN817533">
    <property type="protein sequence ID" value="KJA25167.1"/>
    <property type="molecule type" value="Genomic_DNA"/>
</dbReference>
<feature type="region of interest" description="Disordered" evidence="1">
    <location>
        <begin position="160"/>
        <end position="181"/>
    </location>
</feature>
<accession>A0A0D2LCX9</accession>
<feature type="signal peptide" evidence="2">
    <location>
        <begin position="1"/>
        <end position="23"/>
    </location>
</feature>
<sequence length="216" mass="21680">MVKITNSLHTIATLCASLVHVGADIVIQGLATNPLISGATQIFSTSVVDASAISIQPAAEPVYVITQVQSLAPLSAMPVSITETLIQVQGASVYGATVAVMTTVGGIAVSAELDIICTGTGNGGEVDCIEEDIVSANGIATTVTTSYVAPTSPIFTITGTQPDSEAVPTATDAPTTAANAGPTTATNTASHLMDSLASTLILGLTGSAYAIFYSIY</sequence>
<organism evidence="3 4">
    <name type="scientific">Hypholoma sublateritium (strain FD-334 SS-4)</name>
    <dbReference type="NCBI Taxonomy" id="945553"/>
    <lineage>
        <taxon>Eukaryota</taxon>
        <taxon>Fungi</taxon>
        <taxon>Dikarya</taxon>
        <taxon>Basidiomycota</taxon>
        <taxon>Agaricomycotina</taxon>
        <taxon>Agaricomycetes</taxon>
        <taxon>Agaricomycetidae</taxon>
        <taxon>Agaricales</taxon>
        <taxon>Agaricineae</taxon>
        <taxon>Strophariaceae</taxon>
        <taxon>Hypholoma</taxon>
    </lineage>
</organism>
<dbReference type="AlphaFoldDB" id="A0A0D2LCX9"/>